<protein>
    <submittedName>
        <fullName evidence="1">Unannotated protein</fullName>
    </submittedName>
</protein>
<sequence length="353" mass="38218">MKKFLPLILLALFGVLLPNNAQADTAKIPGNYYRLSYSCAAPGVCSAIKGASDDAATDQQLLITVYDGSQNNFGTAKVFDVSEDLAALPKGGLTIPEGHAQGLFCMSVGNCEGIVKFVTGGTASKIPSDYDMAKPFNVSTFLVSEVSGVWQKPELIKTLDVLNHQIPQNYFWTGDIWCASHGNCNIIGNIGGAKQSQHKIGFSEYLGLNPYFLSQVDGVWGQPQFLMNNQLANRGAYFLLLQCKDLLQCAVYGEMIPSASVQTNLIRKYAIPGLPQSKKLPGNSAIPLGVNFIMTNGKWSKPNLTRGFAFVGAPYAKSTVFTEFPAESFNSIPTANVMPCIKKWNCQFAPSMP</sequence>
<accession>A0A6J7MT94</accession>
<dbReference type="EMBL" id="CAFBOD010000015">
    <property type="protein sequence ID" value="CAB4981603.1"/>
    <property type="molecule type" value="Genomic_DNA"/>
</dbReference>
<evidence type="ECO:0000313" key="1">
    <source>
        <dbReference type="EMBL" id="CAB4981603.1"/>
    </source>
</evidence>
<dbReference type="AlphaFoldDB" id="A0A6J7MT94"/>
<name>A0A6J7MT94_9ZZZZ</name>
<gene>
    <name evidence="1" type="ORF">UFOPK3903_01199</name>
</gene>
<organism evidence="1">
    <name type="scientific">freshwater metagenome</name>
    <dbReference type="NCBI Taxonomy" id="449393"/>
    <lineage>
        <taxon>unclassified sequences</taxon>
        <taxon>metagenomes</taxon>
        <taxon>ecological metagenomes</taxon>
    </lineage>
</organism>
<proteinExistence type="predicted"/>
<reference evidence="1" key="1">
    <citation type="submission" date="2020-05" db="EMBL/GenBank/DDBJ databases">
        <authorList>
            <person name="Chiriac C."/>
            <person name="Salcher M."/>
            <person name="Ghai R."/>
            <person name="Kavagutti S V."/>
        </authorList>
    </citation>
    <scope>NUCLEOTIDE SEQUENCE</scope>
</reference>